<protein>
    <submittedName>
        <fullName evidence="3">Response regulator</fullName>
    </submittedName>
</protein>
<dbReference type="SMART" id="SM00448">
    <property type="entry name" value="REC"/>
    <property type="match status" value="1"/>
</dbReference>
<sequence>MNKQNYNLLLADDDEDDCAFFKEALDELVLATDLVTVNDGVELMNFLTKTTTSNLPDILFLDLNMPRKNGHECLTEIKEKKELKDLPVIIFSTSLDNEIVDLMYEKGATYYIRKPGDFSKLKKVIENALITASQNNFKQPIRAEFILQP</sequence>
<dbReference type="InterPro" id="IPR011006">
    <property type="entry name" value="CheY-like_superfamily"/>
</dbReference>
<proteinExistence type="predicted"/>
<dbReference type="PROSITE" id="PS50110">
    <property type="entry name" value="RESPONSE_REGULATORY"/>
    <property type="match status" value="1"/>
</dbReference>
<comment type="caution">
    <text evidence="3">The sequence shown here is derived from an EMBL/GenBank/DDBJ whole genome shotgun (WGS) entry which is preliminary data.</text>
</comment>
<organism evidence="3 4">
    <name type="scientific">Flavobacterium psychroterrae</name>
    <dbReference type="NCBI Taxonomy" id="2133767"/>
    <lineage>
        <taxon>Bacteria</taxon>
        <taxon>Pseudomonadati</taxon>
        <taxon>Bacteroidota</taxon>
        <taxon>Flavobacteriia</taxon>
        <taxon>Flavobacteriales</taxon>
        <taxon>Flavobacteriaceae</taxon>
        <taxon>Flavobacterium</taxon>
    </lineage>
</organism>
<dbReference type="Pfam" id="PF00072">
    <property type="entry name" value="Response_reg"/>
    <property type="match status" value="1"/>
</dbReference>
<name>A0ABS5PGS7_9FLAO</name>
<evidence type="ECO:0000313" key="4">
    <source>
        <dbReference type="Proteomes" id="UP000722625"/>
    </source>
</evidence>
<evidence type="ECO:0000313" key="3">
    <source>
        <dbReference type="EMBL" id="MBS7233508.1"/>
    </source>
</evidence>
<keyword evidence="4" id="KW-1185">Reference proteome</keyword>
<dbReference type="Proteomes" id="UP000722625">
    <property type="component" value="Unassembled WGS sequence"/>
</dbReference>
<dbReference type="InterPro" id="IPR001789">
    <property type="entry name" value="Sig_transdc_resp-reg_receiver"/>
</dbReference>
<dbReference type="RefSeq" id="WP_213306102.1">
    <property type="nucleotide sequence ID" value="NZ_JAGYVZ010000026.1"/>
</dbReference>
<gene>
    <name evidence="3" type="ORF">KHA90_21065</name>
</gene>
<dbReference type="EMBL" id="JAGYVZ010000026">
    <property type="protein sequence ID" value="MBS7233508.1"/>
    <property type="molecule type" value="Genomic_DNA"/>
</dbReference>
<keyword evidence="1" id="KW-0597">Phosphoprotein</keyword>
<accession>A0ABS5PGS7</accession>
<dbReference type="Gene3D" id="3.40.50.2300">
    <property type="match status" value="1"/>
</dbReference>
<dbReference type="PANTHER" id="PTHR44520:SF2">
    <property type="entry name" value="RESPONSE REGULATOR RCP1"/>
    <property type="match status" value="1"/>
</dbReference>
<evidence type="ECO:0000256" key="1">
    <source>
        <dbReference type="PROSITE-ProRule" id="PRU00169"/>
    </source>
</evidence>
<feature type="modified residue" description="4-aspartylphosphate" evidence="1">
    <location>
        <position position="62"/>
    </location>
</feature>
<dbReference type="InterPro" id="IPR052893">
    <property type="entry name" value="TCS_response_regulator"/>
</dbReference>
<evidence type="ECO:0000259" key="2">
    <source>
        <dbReference type="PROSITE" id="PS50110"/>
    </source>
</evidence>
<reference evidence="3 4" key="1">
    <citation type="journal article" date="2018" name="Int. J. Syst. Evol. Microbiol.">
        <title>Flavobacterium chryseum sp. nov. and Flavobacterium psychroterrae sp. nov., novel environmental bacteria isolated from Antarctica.</title>
        <authorList>
            <person name="Kralova S."/>
            <person name="Svec P."/>
            <person name="Busse H.J."/>
            <person name="Stankova E."/>
            <person name="Vaczi P."/>
            <person name="Sedlacek I."/>
        </authorList>
    </citation>
    <scope>NUCLEOTIDE SEQUENCE [LARGE SCALE GENOMIC DNA]</scope>
    <source>
        <strain evidence="3 4">CCM 8827</strain>
    </source>
</reference>
<feature type="domain" description="Response regulatory" evidence="2">
    <location>
        <begin position="7"/>
        <end position="129"/>
    </location>
</feature>
<dbReference type="SUPFAM" id="SSF52172">
    <property type="entry name" value="CheY-like"/>
    <property type="match status" value="1"/>
</dbReference>
<dbReference type="PANTHER" id="PTHR44520">
    <property type="entry name" value="RESPONSE REGULATOR RCP1-RELATED"/>
    <property type="match status" value="1"/>
</dbReference>